<feature type="transmembrane region" description="Helical" evidence="9">
    <location>
        <begin position="130"/>
        <end position="152"/>
    </location>
</feature>
<dbReference type="PRINTS" id="PR00237">
    <property type="entry name" value="GPCRRHODOPSN"/>
</dbReference>
<dbReference type="EMBL" id="CAXITT010000999">
    <property type="protein sequence ID" value="CAL1547526.1"/>
    <property type="molecule type" value="Genomic_DNA"/>
</dbReference>
<name>A0AAV2IMK7_LYMST</name>
<dbReference type="CDD" id="cd00637">
    <property type="entry name" value="7tm_classA_rhodopsin-like"/>
    <property type="match status" value="1"/>
</dbReference>
<feature type="transmembrane region" description="Helical" evidence="9">
    <location>
        <begin position="12"/>
        <end position="37"/>
    </location>
</feature>
<feature type="transmembrane region" description="Helical" evidence="9">
    <location>
        <begin position="185"/>
        <end position="206"/>
    </location>
</feature>
<feature type="transmembrane region" description="Helical" evidence="9">
    <location>
        <begin position="49"/>
        <end position="70"/>
    </location>
</feature>
<keyword evidence="5 9" id="KW-0472">Membrane</keyword>
<dbReference type="GO" id="GO:0005886">
    <property type="term" value="C:plasma membrane"/>
    <property type="evidence" value="ECO:0007669"/>
    <property type="project" value="TreeGrafter"/>
</dbReference>
<dbReference type="GO" id="GO:0004930">
    <property type="term" value="F:G protein-coupled receptor activity"/>
    <property type="evidence" value="ECO:0007669"/>
    <property type="project" value="UniProtKB-KW"/>
</dbReference>
<dbReference type="SUPFAM" id="SSF81321">
    <property type="entry name" value="Family A G protein-coupled receptor-like"/>
    <property type="match status" value="1"/>
</dbReference>
<keyword evidence="12" id="KW-1185">Reference proteome</keyword>
<comment type="subcellular location">
    <subcellularLocation>
        <location evidence="1">Membrane</location>
        <topology evidence="1">Multi-pass membrane protein</topology>
    </subcellularLocation>
</comment>
<evidence type="ECO:0000256" key="2">
    <source>
        <dbReference type="ARBA" id="ARBA00022692"/>
    </source>
</evidence>
<dbReference type="PROSITE" id="PS00237">
    <property type="entry name" value="G_PROTEIN_RECEP_F1_1"/>
    <property type="match status" value="1"/>
</dbReference>
<sequence length="432" mass="48533">LLEANDEVALELLPVMLFLGLLSILGVVGNGFVCFIFTRKFSKNSQNLLIVLLAVFDLHTCVLTIPYEIIDLRFYVYYIFDTDVICKVFKFVNTFCNAGSILVLLVIAVDRYRKVCKPLNSQLQLQSIRITFILIFVISACYSIPIFFLYGYRTIQSNIIHGAKSRDCSTPDGIDTLYPTVFNGVLFLTFVIISIALIIMYSKILAEVKRRNKHKKRNRPYRISYGDTNNISQGSDDDQTIKEVTHAISILNGTSTQNCADVKMLGAANLGNTENETPIIDENQHFLSRGALAELDSNNNKSASKYIPGMASCLPNTTVRDYLAGQTLVQAGERSASSRKRRRARQQTTLVAFSVTSVFVLSFLPHLTLMIAKLVIFPGFDLDLRGAAFVAYNVFVRSYFVNSMCNPFIYGILNAQFRLEVQRILRSVCCRA</sequence>
<evidence type="ECO:0000256" key="3">
    <source>
        <dbReference type="ARBA" id="ARBA00022989"/>
    </source>
</evidence>
<evidence type="ECO:0000259" key="10">
    <source>
        <dbReference type="PROSITE" id="PS50262"/>
    </source>
</evidence>
<dbReference type="PANTHER" id="PTHR45695">
    <property type="entry name" value="LEUCOKININ RECEPTOR-RELATED"/>
    <property type="match status" value="1"/>
</dbReference>
<keyword evidence="7 8" id="KW-0807">Transducer</keyword>
<dbReference type="PROSITE" id="PS50262">
    <property type="entry name" value="G_PROTEIN_RECEP_F1_2"/>
    <property type="match status" value="1"/>
</dbReference>
<evidence type="ECO:0000313" key="12">
    <source>
        <dbReference type="Proteomes" id="UP001497497"/>
    </source>
</evidence>
<evidence type="ECO:0000256" key="4">
    <source>
        <dbReference type="ARBA" id="ARBA00023040"/>
    </source>
</evidence>
<dbReference type="Proteomes" id="UP001497497">
    <property type="component" value="Unassembled WGS sequence"/>
</dbReference>
<evidence type="ECO:0000256" key="5">
    <source>
        <dbReference type="ARBA" id="ARBA00023136"/>
    </source>
</evidence>
<gene>
    <name evidence="11" type="ORF">GSLYS_00020843001</name>
</gene>
<protein>
    <recommendedName>
        <fullName evidence="10">G-protein coupled receptors family 1 profile domain-containing protein</fullName>
    </recommendedName>
</protein>
<evidence type="ECO:0000256" key="9">
    <source>
        <dbReference type="SAM" id="Phobius"/>
    </source>
</evidence>
<evidence type="ECO:0000256" key="7">
    <source>
        <dbReference type="ARBA" id="ARBA00023224"/>
    </source>
</evidence>
<keyword evidence="2 8" id="KW-0812">Transmembrane</keyword>
<comment type="similarity">
    <text evidence="8">Belongs to the G-protein coupled receptor 1 family.</text>
</comment>
<dbReference type="InterPro" id="IPR000276">
    <property type="entry name" value="GPCR_Rhodpsn"/>
</dbReference>
<organism evidence="11 12">
    <name type="scientific">Lymnaea stagnalis</name>
    <name type="common">Great pond snail</name>
    <name type="synonym">Helix stagnalis</name>
    <dbReference type="NCBI Taxonomy" id="6523"/>
    <lineage>
        <taxon>Eukaryota</taxon>
        <taxon>Metazoa</taxon>
        <taxon>Spiralia</taxon>
        <taxon>Lophotrochozoa</taxon>
        <taxon>Mollusca</taxon>
        <taxon>Gastropoda</taxon>
        <taxon>Heterobranchia</taxon>
        <taxon>Euthyneura</taxon>
        <taxon>Panpulmonata</taxon>
        <taxon>Hygrophila</taxon>
        <taxon>Lymnaeoidea</taxon>
        <taxon>Lymnaeidae</taxon>
        <taxon>Lymnaea</taxon>
    </lineage>
</organism>
<evidence type="ECO:0000256" key="6">
    <source>
        <dbReference type="ARBA" id="ARBA00023170"/>
    </source>
</evidence>
<dbReference type="Gene3D" id="1.20.1070.10">
    <property type="entry name" value="Rhodopsin 7-helix transmembrane proteins"/>
    <property type="match status" value="2"/>
</dbReference>
<dbReference type="PANTHER" id="PTHR45695:SF9">
    <property type="entry name" value="LEUCOKININ RECEPTOR"/>
    <property type="match status" value="1"/>
</dbReference>
<proteinExistence type="inferred from homology"/>
<feature type="non-terminal residue" evidence="11">
    <location>
        <position position="1"/>
    </location>
</feature>
<dbReference type="Pfam" id="PF00001">
    <property type="entry name" value="7tm_1"/>
    <property type="match status" value="1"/>
</dbReference>
<keyword evidence="6 8" id="KW-0675">Receptor</keyword>
<keyword evidence="3 9" id="KW-1133">Transmembrane helix</keyword>
<dbReference type="AlphaFoldDB" id="A0AAV2IMK7"/>
<feature type="transmembrane region" description="Helical" evidence="9">
    <location>
        <begin position="90"/>
        <end position="109"/>
    </location>
</feature>
<evidence type="ECO:0000256" key="1">
    <source>
        <dbReference type="ARBA" id="ARBA00004141"/>
    </source>
</evidence>
<evidence type="ECO:0000313" key="11">
    <source>
        <dbReference type="EMBL" id="CAL1547526.1"/>
    </source>
</evidence>
<feature type="transmembrane region" description="Helical" evidence="9">
    <location>
        <begin position="349"/>
        <end position="377"/>
    </location>
</feature>
<reference evidence="11 12" key="1">
    <citation type="submission" date="2024-04" db="EMBL/GenBank/DDBJ databases">
        <authorList>
            <consortium name="Genoscope - CEA"/>
            <person name="William W."/>
        </authorList>
    </citation>
    <scope>NUCLEOTIDE SEQUENCE [LARGE SCALE GENOMIC DNA]</scope>
</reference>
<feature type="domain" description="G-protein coupled receptors family 1 profile" evidence="10">
    <location>
        <begin position="29"/>
        <end position="410"/>
    </location>
</feature>
<keyword evidence="4 8" id="KW-0297">G-protein coupled receptor</keyword>
<comment type="caution">
    <text evidence="11">The sequence shown here is derived from an EMBL/GenBank/DDBJ whole genome shotgun (WGS) entry which is preliminary data.</text>
</comment>
<dbReference type="InterPro" id="IPR017452">
    <property type="entry name" value="GPCR_Rhodpsn_7TM"/>
</dbReference>
<feature type="transmembrane region" description="Helical" evidence="9">
    <location>
        <begin position="389"/>
        <end position="413"/>
    </location>
</feature>
<evidence type="ECO:0000256" key="8">
    <source>
        <dbReference type="RuleBase" id="RU000688"/>
    </source>
</evidence>
<accession>A0AAV2IMK7</accession>